<reference evidence="1" key="2">
    <citation type="submission" date="2023-01" db="EMBL/GenBank/DDBJ databases">
        <authorList>
            <person name="Sun Q."/>
            <person name="Evtushenko L."/>
        </authorList>
    </citation>
    <scope>NUCLEOTIDE SEQUENCE</scope>
    <source>
        <strain evidence="1">VKM Ac-2007</strain>
    </source>
</reference>
<evidence type="ECO:0000313" key="2">
    <source>
        <dbReference type="Proteomes" id="UP001143474"/>
    </source>
</evidence>
<organism evidence="1 2">
    <name type="scientific">Streptosporangium carneum</name>
    <dbReference type="NCBI Taxonomy" id="47481"/>
    <lineage>
        <taxon>Bacteria</taxon>
        <taxon>Bacillati</taxon>
        <taxon>Actinomycetota</taxon>
        <taxon>Actinomycetes</taxon>
        <taxon>Streptosporangiales</taxon>
        <taxon>Streptosporangiaceae</taxon>
        <taxon>Streptosporangium</taxon>
    </lineage>
</organism>
<keyword evidence="2" id="KW-1185">Reference proteome</keyword>
<reference evidence="1" key="1">
    <citation type="journal article" date="2014" name="Int. J. Syst. Evol. Microbiol.">
        <title>Complete genome sequence of Corynebacterium casei LMG S-19264T (=DSM 44701T), isolated from a smear-ripened cheese.</title>
        <authorList>
            <consortium name="US DOE Joint Genome Institute (JGI-PGF)"/>
            <person name="Walter F."/>
            <person name="Albersmeier A."/>
            <person name="Kalinowski J."/>
            <person name="Ruckert C."/>
        </authorList>
    </citation>
    <scope>NUCLEOTIDE SEQUENCE</scope>
    <source>
        <strain evidence="1">VKM Ac-2007</strain>
    </source>
</reference>
<name>A0A9W6I969_9ACTN</name>
<proteinExistence type="predicted"/>
<gene>
    <name evidence="1" type="ORF">GCM10017600_68800</name>
</gene>
<accession>A0A9W6I969</accession>
<protein>
    <submittedName>
        <fullName evidence="1">Uncharacterized protein</fullName>
    </submittedName>
</protein>
<dbReference type="EMBL" id="BSEV01000022">
    <property type="protein sequence ID" value="GLK13469.1"/>
    <property type="molecule type" value="Genomic_DNA"/>
</dbReference>
<evidence type="ECO:0000313" key="1">
    <source>
        <dbReference type="EMBL" id="GLK13469.1"/>
    </source>
</evidence>
<dbReference type="AlphaFoldDB" id="A0A9W6I969"/>
<dbReference type="Proteomes" id="UP001143474">
    <property type="component" value="Unassembled WGS sequence"/>
</dbReference>
<comment type="caution">
    <text evidence="1">The sequence shown here is derived from an EMBL/GenBank/DDBJ whole genome shotgun (WGS) entry which is preliminary data.</text>
</comment>
<sequence>MGHSVEDDVRIASATRDHYTHVSEQRRGEAMDALQKRWETALMERAALEAVWGQAGIPRRSTAPLLDRLLEPYRDAAVSQILQPRNLRRRAVRQAGRSSLLADGRGWWGASAPGNRTFKIRFRFAPGIGHRPVPGSEKPAGWCQPAGSDLRHICVGDTGIEPVTSSV</sequence>